<evidence type="ECO:0000313" key="5">
    <source>
        <dbReference type="Proteomes" id="UP000019598"/>
    </source>
</evidence>
<dbReference type="HOGENOM" id="CLU_142841_0_0_9"/>
<dbReference type="GeneID" id="43345106"/>
<dbReference type="Gene3D" id="1.20.120.450">
    <property type="entry name" value="dinb family like domain"/>
    <property type="match status" value="1"/>
</dbReference>
<evidence type="ECO:0000256" key="1">
    <source>
        <dbReference type="ARBA" id="ARBA00008635"/>
    </source>
</evidence>
<sequence length="162" mass="18678">MNNRKYWQVRKDWFEWCGALSEKELMAKRTGGLGCIISTLYHIVAVEYSWICGGIQEKAVHIPSFEEVSSLRQVRAFSDRCHAEVAPFVYEWNEQLEDRVMIDITDDGEREAHTYGEVMRHVIAHEIHPIGQLSVWAREVGKKPITANLIGRGLFPQPDQHS</sequence>
<feature type="binding site" evidence="3">
    <location>
        <position position="42"/>
    </location>
    <ligand>
        <name>a divalent metal cation</name>
        <dbReference type="ChEBI" id="CHEBI:60240"/>
    </ligand>
</feature>
<dbReference type="STRING" id="1235795.C812_02092"/>
<feature type="binding site" evidence="3">
    <location>
        <position position="125"/>
    </location>
    <ligand>
        <name>a divalent metal cation</name>
        <dbReference type="ChEBI" id="CHEBI:60240"/>
    </ligand>
</feature>
<gene>
    <name evidence="4" type="ORF">C812_02092</name>
</gene>
<keyword evidence="2 3" id="KW-0479">Metal-binding</keyword>
<evidence type="ECO:0000256" key="3">
    <source>
        <dbReference type="PIRSR" id="PIRSR607837-1"/>
    </source>
</evidence>
<proteinExistence type="inferred from homology"/>
<comment type="similarity">
    <text evidence="1">Belongs to the DinB family.</text>
</comment>
<dbReference type="PANTHER" id="PTHR37302">
    <property type="entry name" value="SLR1116 PROTEIN"/>
    <property type="match status" value="1"/>
</dbReference>
<dbReference type="GO" id="GO:0046872">
    <property type="term" value="F:metal ion binding"/>
    <property type="evidence" value="ECO:0007669"/>
    <property type="project" value="UniProtKB-KW"/>
</dbReference>
<comment type="caution">
    <text evidence="4">The sequence shown here is derived from an EMBL/GenBank/DDBJ whole genome shotgun (WGS) entry which is preliminary data.</text>
</comment>
<name>R9LCK9_9BACL</name>
<dbReference type="Pfam" id="PF05163">
    <property type="entry name" value="DinB"/>
    <property type="match status" value="1"/>
</dbReference>
<dbReference type="InterPro" id="IPR034660">
    <property type="entry name" value="DinB/YfiT-like"/>
</dbReference>
<dbReference type="PANTHER" id="PTHR37302:SF3">
    <property type="entry name" value="DAMAGE-INDUCIBLE PROTEIN DINB"/>
    <property type="match status" value="1"/>
</dbReference>
<evidence type="ECO:0008006" key="6">
    <source>
        <dbReference type="Google" id="ProtNLM"/>
    </source>
</evidence>
<dbReference type="EMBL" id="ASSZ01000019">
    <property type="protein sequence ID" value="EOS56524.1"/>
    <property type="molecule type" value="Genomic_DNA"/>
</dbReference>
<dbReference type="SUPFAM" id="SSF109854">
    <property type="entry name" value="DinB/YfiT-like putative metalloenzymes"/>
    <property type="match status" value="1"/>
</dbReference>
<evidence type="ECO:0000313" key="4">
    <source>
        <dbReference type="EMBL" id="EOS56524.1"/>
    </source>
</evidence>
<organism evidence="4 5">
    <name type="scientific">Paenibacillus barengoltzii G22</name>
    <dbReference type="NCBI Taxonomy" id="1235795"/>
    <lineage>
        <taxon>Bacteria</taxon>
        <taxon>Bacillati</taxon>
        <taxon>Bacillota</taxon>
        <taxon>Bacilli</taxon>
        <taxon>Bacillales</taxon>
        <taxon>Paenibacillaceae</taxon>
        <taxon>Paenibacillus</taxon>
    </lineage>
</organism>
<reference evidence="4 5" key="1">
    <citation type="submission" date="2013-04" db="EMBL/GenBank/DDBJ databases">
        <title>The Genome Sequence of Paenibacillus barengoltzii G22.</title>
        <authorList>
            <consortium name="The Broad Institute Genomics Platform"/>
            <consortium name="The Broad Institute Genome Sequencing Center for Infectious Disease"/>
            <person name="Earl A."/>
            <person name="Xavier R."/>
            <person name="Elson C."/>
            <person name="Duck W."/>
            <person name="Walker B."/>
            <person name="Young S."/>
            <person name="Zeng Q."/>
            <person name="Gargeya S."/>
            <person name="Fitzgerald M."/>
            <person name="Haas B."/>
            <person name="Abouelleil A."/>
            <person name="Allen A.W."/>
            <person name="Alvarado L."/>
            <person name="Arachchi H.M."/>
            <person name="Berlin A.M."/>
            <person name="Chapman S.B."/>
            <person name="Gainer-Dewar J."/>
            <person name="Goldberg J."/>
            <person name="Griggs A."/>
            <person name="Gujja S."/>
            <person name="Hansen M."/>
            <person name="Howarth C."/>
            <person name="Imamovic A."/>
            <person name="Ireland A."/>
            <person name="Larimer J."/>
            <person name="McCowan C."/>
            <person name="Murphy C."/>
            <person name="Pearson M."/>
            <person name="Poon T.W."/>
            <person name="Priest M."/>
            <person name="Roberts A."/>
            <person name="Saif S."/>
            <person name="Shea T."/>
            <person name="Sisk P."/>
            <person name="Sykes S."/>
            <person name="Wortman J."/>
            <person name="Nusbaum C."/>
            <person name="Birren B."/>
        </authorList>
    </citation>
    <scope>NUCLEOTIDE SEQUENCE [LARGE SCALE GENOMIC DNA]</scope>
    <source>
        <strain evidence="4 5">G22</strain>
    </source>
</reference>
<dbReference type="RefSeq" id="WP_016312579.1">
    <property type="nucleotide sequence ID" value="NZ_KE159653.1"/>
</dbReference>
<dbReference type="InterPro" id="IPR007837">
    <property type="entry name" value="DinB"/>
</dbReference>
<dbReference type="AlphaFoldDB" id="R9LCK9"/>
<dbReference type="Proteomes" id="UP000019598">
    <property type="component" value="Unassembled WGS sequence"/>
</dbReference>
<dbReference type="OrthoDB" id="25666at2"/>
<accession>R9LCK9</accession>
<evidence type="ECO:0000256" key="2">
    <source>
        <dbReference type="ARBA" id="ARBA00022723"/>
    </source>
</evidence>
<protein>
    <recommendedName>
        <fullName evidence="6">DinB-like domain-containing protein</fullName>
    </recommendedName>
</protein>
<dbReference type="PATRIC" id="fig|1235795.3.peg.2059"/>